<evidence type="ECO:0000313" key="6">
    <source>
        <dbReference type="Proteomes" id="UP000501849"/>
    </source>
</evidence>
<feature type="region of interest" description="Disordered" evidence="3">
    <location>
        <begin position="69"/>
        <end position="101"/>
    </location>
</feature>
<feature type="domain" description="Phage capsid-like C-terminal" evidence="4">
    <location>
        <begin position="198"/>
        <end position="480"/>
    </location>
</feature>
<proteinExistence type="predicted"/>
<dbReference type="InterPro" id="IPR054612">
    <property type="entry name" value="Phage_capsid-like_C"/>
</dbReference>
<dbReference type="InterPro" id="IPR024455">
    <property type="entry name" value="Phage_capsid"/>
</dbReference>
<evidence type="ECO:0000256" key="2">
    <source>
        <dbReference type="SAM" id="Coils"/>
    </source>
</evidence>
<comment type="subcellular location">
    <subcellularLocation>
        <location evidence="1">Virion</location>
    </subcellularLocation>
</comment>
<dbReference type="NCBIfam" id="TIGR01554">
    <property type="entry name" value="major_cap_HK97"/>
    <property type="match status" value="1"/>
</dbReference>
<evidence type="ECO:0000256" key="3">
    <source>
        <dbReference type="SAM" id="MobiDB-lite"/>
    </source>
</evidence>
<gene>
    <name evidence="5" type="ORF">EXE63_20725</name>
</gene>
<evidence type="ECO:0000313" key="5">
    <source>
        <dbReference type="EMBL" id="QIV83045.1"/>
    </source>
</evidence>
<dbReference type="KEGG" id="mfre:EXE63_20725"/>
<name>A0A6H0S9N5_9MYCO</name>
<dbReference type="RefSeq" id="WP_168143481.1">
    <property type="nucleotide sequence ID" value="NZ_CP038799.1"/>
</dbReference>
<evidence type="ECO:0000256" key="1">
    <source>
        <dbReference type="ARBA" id="ARBA00004328"/>
    </source>
</evidence>
<dbReference type="Pfam" id="PF05065">
    <property type="entry name" value="Phage_capsid"/>
    <property type="match status" value="1"/>
</dbReference>
<reference evidence="5 6" key="1">
    <citation type="submission" date="2019-04" db="EMBL/GenBank/DDBJ databases">
        <title>Draft, Whole-Genome Sequence of the Anthracene-degrading Mycobacterium frederiksbergense LB501T, Isolated from a Polycyclic Aromatic Hydrocarbon (PAH)-Contaminated Soil.</title>
        <authorList>
            <person name="Augelletti F."/>
        </authorList>
    </citation>
    <scope>NUCLEOTIDE SEQUENCE [LARGE SCALE GENOMIC DNA]</scope>
    <source>
        <strain evidence="5 6">LB 501T</strain>
    </source>
</reference>
<evidence type="ECO:0000259" key="4">
    <source>
        <dbReference type="Pfam" id="PF05065"/>
    </source>
</evidence>
<sequence length="485" mass="51732">MNKDLATLEREADEYRTEARAIIERAGNADLAGDDAARFDQLTGQIESHNTEIRAVQERHRQLDLIRGAGQPGSTMLREGEGSGVNPYSRNEDRHPQNTQRDAAMRTLDGIVKDDRLAARGAELIEGLMSTGPVISQTWTQRWAAATGSEAYERAFAKKLADPDNGQLTWTGEEADAWRAVSAVQAEQRAMSLTDSAGGFLVPLTLDPAVLLTSNGSINPLRQIARVVQTATDAWSGVTSAGVTAEWTAEAAEVADASPTLANPSIPVHKGDAFVPFSFEVQGDAVNFLGELSKLLVDGAEQLNATAYTTGSGSGQPTGLITKLVASAGTVPLVAPGTPETLAAGDVYSVQNALPPRFQPNAQWCANLSIINALRQFETTNGALKFPSLQDNPPRLLSRAMNELSNMDGSINPAATETNYPLVYGDFGAGMVIVDRIGSTLELVPHLFGSNRRPTGQRGALLWFRTGSDVVIPNAFRLLSIPTAA</sequence>
<protein>
    <submittedName>
        <fullName evidence="5">Phage major capsid protein</fullName>
    </submittedName>
</protein>
<accession>A0A6H0S9N5</accession>
<dbReference type="SUPFAM" id="SSF56563">
    <property type="entry name" value="Major capsid protein gp5"/>
    <property type="match status" value="1"/>
</dbReference>
<dbReference type="Proteomes" id="UP000501849">
    <property type="component" value="Chromosome"/>
</dbReference>
<organism evidence="5 6">
    <name type="scientific">Mycolicibacterium frederiksbergense</name>
    <dbReference type="NCBI Taxonomy" id="117567"/>
    <lineage>
        <taxon>Bacteria</taxon>
        <taxon>Bacillati</taxon>
        <taxon>Actinomycetota</taxon>
        <taxon>Actinomycetes</taxon>
        <taxon>Mycobacteriales</taxon>
        <taxon>Mycobacteriaceae</taxon>
        <taxon>Mycolicibacterium</taxon>
    </lineage>
</organism>
<keyword evidence="6" id="KW-1185">Reference proteome</keyword>
<feature type="coiled-coil region" evidence="2">
    <location>
        <begin position="5"/>
        <end position="59"/>
    </location>
</feature>
<dbReference type="EMBL" id="CP038799">
    <property type="protein sequence ID" value="QIV83045.1"/>
    <property type="molecule type" value="Genomic_DNA"/>
</dbReference>
<keyword evidence="2" id="KW-0175">Coiled coil</keyword>
<dbReference type="AlphaFoldDB" id="A0A6H0S9N5"/>